<dbReference type="PANTHER" id="PTHR14582:SF1">
    <property type="entry name" value="CENTROMERE PROTEIN O"/>
    <property type="match status" value="1"/>
</dbReference>
<proteinExistence type="inferred from homology"/>
<keyword evidence="5" id="KW-0158">Chromosome</keyword>
<dbReference type="InterPro" id="IPR018464">
    <property type="entry name" value="CENP-O"/>
</dbReference>
<evidence type="ECO:0000256" key="8">
    <source>
        <dbReference type="SAM" id="Coils"/>
    </source>
</evidence>
<dbReference type="OMA" id="MEWANDG"/>
<dbReference type="GO" id="GO:0031511">
    <property type="term" value="C:Mis6-Sim4 complex"/>
    <property type="evidence" value="ECO:0007669"/>
    <property type="project" value="TreeGrafter"/>
</dbReference>
<dbReference type="CDD" id="cd23835">
    <property type="entry name" value="DRWD-N_CENP-O"/>
    <property type="match status" value="1"/>
</dbReference>
<evidence type="ECO:0000313" key="10">
    <source>
        <dbReference type="RefSeq" id="XP_007434114.1"/>
    </source>
</evidence>
<comment type="similarity">
    <text evidence="3">Belongs to the CENP-O/MCM21 family.</text>
</comment>
<feature type="coiled-coil region" evidence="8">
    <location>
        <begin position="33"/>
        <end position="67"/>
    </location>
</feature>
<evidence type="ECO:0000256" key="1">
    <source>
        <dbReference type="ARBA" id="ARBA00004123"/>
    </source>
</evidence>
<dbReference type="CDD" id="cd23836">
    <property type="entry name" value="DRWD-C_CENP-O"/>
    <property type="match status" value="1"/>
</dbReference>
<dbReference type="OrthoDB" id="10050372at2759"/>
<dbReference type="GO" id="GO:0005634">
    <property type="term" value="C:nucleus"/>
    <property type="evidence" value="ECO:0007669"/>
    <property type="project" value="UniProtKB-SubCell"/>
</dbReference>
<comment type="subcellular location">
    <subcellularLocation>
        <location evidence="2">Chromosome</location>
        <location evidence="2">Centromere</location>
    </subcellularLocation>
    <subcellularLocation>
        <location evidence="1">Nucleus</location>
    </subcellularLocation>
</comment>
<keyword evidence="8" id="KW-0175">Coiled coil</keyword>
<dbReference type="PANTHER" id="PTHR14582">
    <property type="entry name" value="INNER KINETOCHORE SUBUNIT MAL2"/>
    <property type="match status" value="1"/>
</dbReference>
<keyword evidence="6" id="KW-0539">Nucleus</keyword>
<evidence type="ECO:0000256" key="2">
    <source>
        <dbReference type="ARBA" id="ARBA00004584"/>
    </source>
</evidence>
<dbReference type="Pfam" id="PF09496">
    <property type="entry name" value="CENP-O"/>
    <property type="match status" value="1"/>
</dbReference>
<dbReference type="CTD" id="79172"/>
<evidence type="ECO:0000256" key="7">
    <source>
        <dbReference type="ARBA" id="ARBA00023328"/>
    </source>
</evidence>
<evidence type="ECO:0000256" key="6">
    <source>
        <dbReference type="ARBA" id="ARBA00023242"/>
    </source>
</evidence>
<keyword evidence="9" id="KW-1185">Reference proteome</keyword>
<sequence>MGEVAISFPDGTLSLLEKLEASAHKVALKRGKIKEHEEKVLKMKMKIQELRRQRDELKTKLNVCQSQLIAGKDAMKSSRQVSEATETSQQAILKGKIENAKGLLELFRLTGLSGKLTEQGISLCINTAFEGTYLDSYYLDILIQQPIQIRHHSVPAFIPLEQIAHEHLQKDIKRFLSVLSDHLNAYARRKFQADQLQEHFAVFFKGCMKGNSLYTQLEFNYRVTEGGNFPFTAKITYGNPMNALPTKVTVVCKEDAPAPVAEMAAAHLALFYEKPLQEVFISITASAENLRQPITLASSFHSACGGRRVPSEAAAL</sequence>
<dbReference type="Proteomes" id="UP000695026">
    <property type="component" value="Unplaced"/>
</dbReference>
<evidence type="ECO:0000256" key="3">
    <source>
        <dbReference type="ARBA" id="ARBA00007321"/>
    </source>
</evidence>
<keyword evidence="7" id="KW-0137">Centromere</keyword>
<evidence type="ECO:0000256" key="5">
    <source>
        <dbReference type="ARBA" id="ARBA00022454"/>
    </source>
</evidence>
<dbReference type="KEGG" id="pbi:103053622"/>
<evidence type="ECO:0000313" key="9">
    <source>
        <dbReference type="Proteomes" id="UP000695026"/>
    </source>
</evidence>
<name>A0A9F2WDF5_PYTBI</name>
<dbReference type="GeneID" id="103053622"/>
<protein>
    <recommendedName>
        <fullName evidence="4">Centromere protein O</fullName>
    </recommendedName>
</protein>
<accession>A0A9F2WDF5</accession>
<dbReference type="RefSeq" id="XP_007434114.1">
    <property type="nucleotide sequence ID" value="XM_007434052.3"/>
</dbReference>
<evidence type="ECO:0000256" key="4">
    <source>
        <dbReference type="ARBA" id="ARBA00016395"/>
    </source>
</evidence>
<reference evidence="10" key="1">
    <citation type="submission" date="2025-08" db="UniProtKB">
        <authorList>
            <consortium name="RefSeq"/>
        </authorList>
    </citation>
    <scope>IDENTIFICATION</scope>
    <source>
        <tissue evidence="10">Liver</tissue>
    </source>
</reference>
<dbReference type="AlphaFoldDB" id="A0A9F2WDF5"/>
<organism evidence="9 10">
    <name type="scientific">Python bivittatus</name>
    <name type="common">Burmese python</name>
    <name type="synonym">Python molurus bivittatus</name>
    <dbReference type="NCBI Taxonomy" id="176946"/>
    <lineage>
        <taxon>Eukaryota</taxon>
        <taxon>Metazoa</taxon>
        <taxon>Chordata</taxon>
        <taxon>Craniata</taxon>
        <taxon>Vertebrata</taxon>
        <taxon>Euteleostomi</taxon>
        <taxon>Lepidosauria</taxon>
        <taxon>Squamata</taxon>
        <taxon>Bifurcata</taxon>
        <taxon>Unidentata</taxon>
        <taxon>Episquamata</taxon>
        <taxon>Toxicofera</taxon>
        <taxon>Serpentes</taxon>
        <taxon>Henophidia</taxon>
        <taxon>Pythonidae</taxon>
        <taxon>Python</taxon>
    </lineage>
</organism>
<gene>
    <name evidence="10" type="primary">CENPO</name>
</gene>